<dbReference type="AlphaFoldDB" id="A0A4S4KY26"/>
<feature type="compositionally biased region" description="Acidic residues" evidence="1">
    <location>
        <begin position="371"/>
        <end position="384"/>
    </location>
</feature>
<evidence type="ECO:0000256" key="1">
    <source>
        <dbReference type="SAM" id="MobiDB-lite"/>
    </source>
</evidence>
<keyword evidence="3" id="KW-1185">Reference proteome</keyword>
<feature type="region of interest" description="Disordered" evidence="1">
    <location>
        <begin position="331"/>
        <end position="406"/>
    </location>
</feature>
<feature type="compositionally biased region" description="Low complexity" evidence="1">
    <location>
        <begin position="99"/>
        <end position="111"/>
    </location>
</feature>
<reference evidence="2 3" key="1">
    <citation type="submission" date="2019-02" db="EMBL/GenBank/DDBJ databases">
        <title>Genome sequencing of the rare red list fungi Phlebia centrifuga.</title>
        <authorList>
            <person name="Buettner E."/>
            <person name="Kellner H."/>
        </authorList>
    </citation>
    <scope>NUCLEOTIDE SEQUENCE [LARGE SCALE GENOMIC DNA]</scope>
    <source>
        <strain evidence="2 3">DSM 108282</strain>
    </source>
</reference>
<organism evidence="2 3">
    <name type="scientific">Hermanssonia centrifuga</name>
    <dbReference type="NCBI Taxonomy" id="98765"/>
    <lineage>
        <taxon>Eukaryota</taxon>
        <taxon>Fungi</taxon>
        <taxon>Dikarya</taxon>
        <taxon>Basidiomycota</taxon>
        <taxon>Agaricomycotina</taxon>
        <taxon>Agaricomycetes</taxon>
        <taxon>Polyporales</taxon>
        <taxon>Meruliaceae</taxon>
        <taxon>Hermanssonia</taxon>
    </lineage>
</organism>
<sequence>MALLLVLIGQATDKDFEHDWYHPYDWTLNFNACRWTKAKDGDYRFSVYPQARLAGLPVEIAKSSNNITIGSRAQRGTGVEPEGSGSHTIAKNLAQLRVSPSSEAASEAGPSRVIAGTSSQQQDGALRRSERLLSLHSEGSEKQERPTKRPPVSTASTVPAVAKSLDEYTRYPDFVVTMISSGGLDSLHSIWELKRPSDGLKMRSPADDRMDAYALDEFNVHLLQVIEQVECAFSVYRHQNKMFVFLALGCWLRYIRFSRNKMPSKETLDAARVPGLKGREIVALLRPYARQSPPFYLLNEQESDYSSLFKSYWTRSFKDVKADVLSFEQAVEAEDNREGENESEDDGEGNSKGEDDSAESESDGETRSEGDSESDGDNENVEGDNESKGDSSELSESEVESEIRSA</sequence>
<feature type="compositionally biased region" description="Basic and acidic residues" evidence="1">
    <location>
        <begin position="125"/>
        <end position="147"/>
    </location>
</feature>
<gene>
    <name evidence="2" type="ORF">EW026_g839</name>
</gene>
<protein>
    <submittedName>
        <fullName evidence="2">Uncharacterized protein</fullName>
    </submittedName>
</protein>
<proteinExistence type="predicted"/>
<accession>A0A4S4KY26</accession>
<feature type="region of interest" description="Disordered" evidence="1">
    <location>
        <begin position="99"/>
        <end position="158"/>
    </location>
</feature>
<comment type="caution">
    <text evidence="2">The sequence shown here is derived from an EMBL/GenBank/DDBJ whole genome shotgun (WGS) entry which is preliminary data.</text>
</comment>
<evidence type="ECO:0000313" key="2">
    <source>
        <dbReference type="EMBL" id="THH01970.1"/>
    </source>
</evidence>
<dbReference type="Proteomes" id="UP000309038">
    <property type="component" value="Unassembled WGS sequence"/>
</dbReference>
<evidence type="ECO:0000313" key="3">
    <source>
        <dbReference type="Proteomes" id="UP000309038"/>
    </source>
</evidence>
<dbReference type="EMBL" id="SGPJ01000013">
    <property type="protein sequence ID" value="THH01970.1"/>
    <property type="molecule type" value="Genomic_DNA"/>
</dbReference>
<name>A0A4S4KY26_9APHY</name>